<name>A0A9P6VM83_9HELO</name>
<feature type="compositionally biased region" description="Basic residues" evidence="1">
    <location>
        <begin position="91"/>
        <end position="102"/>
    </location>
</feature>
<sequence>MPSDPRRRESKRIQKQAAESVDSDEGSGGEDRLYSQARSPHHVKKLQKPSHGGNIIIKGDLHIKNLNDLNFINGRSDEPRPQRSSTPIRNPPRRQQRSKATKRASTLCDSSSASEEDVTSHSEESEPEDVAPKRPPKSMVSPERPIPHSQKKRREPADEGYHTSGTVSAYTAQVPGKVRGKEKGKGKQRSVSSVGSSSSRPRVSSSGGSRTFKDQESESEATSCHSDEDDEDDASAGEDGQTDKNAPLDDEEESDDDFLMLPIHIGNPNNLDAKGIGEKAILDTGTKVDWISQMFYDKIRDMGVKLTKLSPEELKLQYRDFNGKKFQPKGKVDLTIQTEEFKGEMKCRTMRFFIASKATFVILFGRETIRKHGFFTRSKRETDGEGVLAGLHDELTEAQKAEMKRKKEEQKKYAQERKKMRDSKTEKMARQKENASSPSASNVAVHLATTVSRSHRTRSPPSCSPRQSSSSMEGTW</sequence>
<feature type="compositionally biased region" description="Basic and acidic residues" evidence="1">
    <location>
        <begin position="403"/>
        <end position="433"/>
    </location>
</feature>
<dbReference type="EMBL" id="VNKQ01000006">
    <property type="protein sequence ID" value="KAG0650170.1"/>
    <property type="molecule type" value="Genomic_DNA"/>
</dbReference>
<feature type="compositionally biased region" description="Polar residues" evidence="1">
    <location>
        <begin position="103"/>
        <end position="113"/>
    </location>
</feature>
<accession>A0A9P6VM83</accession>
<evidence type="ECO:0000313" key="3">
    <source>
        <dbReference type="Proteomes" id="UP000785200"/>
    </source>
</evidence>
<dbReference type="AlphaFoldDB" id="A0A9P6VM83"/>
<evidence type="ECO:0000256" key="1">
    <source>
        <dbReference type="SAM" id="MobiDB-lite"/>
    </source>
</evidence>
<gene>
    <name evidence="2" type="ORF">D0Z07_2936</name>
</gene>
<feature type="region of interest" description="Disordered" evidence="1">
    <location>
        <begin position="1"/>
        <end position="55"/>
    </location>
</feature>
<comment type="caution">
    <text evidence="2">The sequence shown here is derived from an EMBL/GenBank/DDBJ whole genome shotgun (WGS) entry which is preliminary data.</text>
</comment>
<feature type="compositionally biased region" description="Acidic residues" evidence="1">
    <location>
        <begin position="227"/>
        <end position="236"/>
    </location>
</feature>
<dbReference type="Proteomes" id="UP000785200">
    <property type="component" value="Unassembled WGS sequence"/>
</dbReference>
<evidence type="ECO:0000313" key="2">
    <source>
        <dbReference type="EMBL" id="KAG0650170.1"/>
    </source>
</evidence>
<reference evidence="2" key="1">
    <citation type="submission" date="2019-07" db="EMBL/GenBank/DDBJ databases">
        <title>Hyphodiscus hymeniophilus genome sequencing and assembly.</title>
        <authorList>
            <person name="Kramer G."/>
            <person name="Nodwell J."/>
        </authorList>
    </citation>
    <scope>NUCLEOTIDE SEQUENCE</scope>
    <source>
        <strain evidence="2">ATCC 34498</strain>
    </source>
</reference>
<organism evidence="2 3">
    <name type="scientific">Hyphodiscus hymeniophilus</name>
    <dbReference type="NCBI Taxonomy" id="353542"/>
    <lineage>
        <taxon>Eukaryota</taxon>
        <taxon>Fungi</taxon>
        <taxon>Dikarya</taxon>
        <taxon>Ascomycota</taxon>
        <taxon>Pezizomycotina</taxon>
        <taxon>Leotiomycetes</taxon>
        <taxon>Helotiales</taxon>
        <taxon>Hyphodiscaceae</taxon>
        <taxon>Hyphodiscus</taxon>
    </lineage>
</organism>
<proteinExistence type="predicted"/>
<feature type="compositionally biased region" description="Low complexity" evidence="1">
    <location>
        <begin position="189"/>
        <end position="210"/>
    </location>
</feature>
<feature type="compositionally biased region" description="Low complexity" evidence="1">
    <location>
        <begin position="459"/>
        <end position="476"/>
    </location>
</feature>
<feature type="compositionally biased region" description="Basic residues" evidence="1">
    <location>
        <begin position="39"/>
        <end position="48"/>
    </location>
</feature>
<protein>
    <submittedName>
        <fullName evidence="2">Uncharacterized protein</fullName>
    </submittedName>
</protein>
<dbReference type="OrthoDB" id="3552699at2759"/>
<feature type="region of interest" description="Disordered" evidence="1">
    <location>
        <begin position="71"/>
        <end position="254"/>
    </location>
</feature>
<keyword evidence="3" id="KW-1185">Reference proteome</keyword>
<feature type="region of interest" description="Disordered" evidence="1">
    <location>
        <begin position="403"/>
        <end position="476"/>
    </location>
</feature>
<feature type="compositionally biased region" description="Low complexity" evidence="1">
    <location>
        <begin position="434"/>
        <end position="445"/>
    </location>
</feature>